<sequence>MALIRALITTILLFLSLVCTAQISKAGDSVFSLLKKQKIEIDRQLSRKSPDLTVYVKIPGRSKLVRVFHEKWPENLEYTYNVLRDKSGRIVLISQSPFSESGDWDITYKQYFDEHGNTLAFERVTGFFNSGCTMDDDAAHEAIVNYYNANFKSIYNSYSLMDSKGKKLVKSKCVFPYNFKNYKIYANLADCLKAYNIPL</sequence>
<dbReference type="RefSeq" id="WP_245128636.1">
    <property type="nucleotide sequence ID" value="NZ_JALJEJ010000001.1"/>
</dbReference>
<organism evidence="1 2">
    <name type="scientific">Mucilaginibacter straminoryzae</name>
    <dbReference type="NCBI Taxonomy" id="2932774"/>
    <lineage>
        <taxon>Bacteria</taxon>
        <taxon>Pseudomonadati</taxon>
        <taxon>Bacteroidota</taxon>
        <taxon>Sphingobacteriia</taxon>
        <taxon>Sphingobacteriales</taxon>
        <taxon>Sphingobacteriaceae</taxon>
        <taxon>Mucilaginibacter</taxon>
    </lineage>
</organism>
<evidence type="ECO:0000313" key="2">
    <source>
        <dbReference type="Proteomes" id="UP001139450"/>
    </source>
</evidence>
<name>A0A9X1X0I8_9SPHI</name>
<accession>A0A9X1X0I8</accession>
<keyword evidence="2" id="KW-1185">Reference proteome</keyword>
<proteinExistence type="predicted"/>
<protein>
    <submittedName>
        <fullName evidence="1">Uncharacterized protein</fullName>
    </submittedName>
</protein>
<reference evidence="1" key="1">
    <citation type="submission" date="2022-04" db="EMBL/GenBank/DDBJ databases">
        <title>Mucilaginibacter sp. RS28 isolated from freshwater.</title>
        <authorList>
            <person name="Ko S.-R."/>
        </authorList>
    </citation>
    <scope>NUCLEOTIDE SEQUENCE</scope>
    <source>
        <strain evidence="1">RS28</strain>
    </source>
</reference>
<comment type="caution">
    <text evidence="1">The sequence shown here is derived from an EMBL/GenBank/DDBJ whole genome shotgun (WGS) entry which is preliminary data.</text>
</comment>
<gene>
    <name evidence="1" type="ORF">MUY27_03750</name>
</gene>
<evidence type="ECO:0000313" key="1">
    <source>
        <dbReference type="EMBL" id="MCJ8208808.1"/>
    </source>
</evidence>
<dbReference type="EMBL" id="JALJEJ010000001">
    <property type="protein sequence ID" value="MCJ8208808.1"/>
    <property type="molecule type" value="Genomic_DNA"/>
</dbReference>
<dbReference type="AlphaFoldDB" id="A0A9X1X0I8"/>
<dbReference type="Proteomes" id="UP001139450">
    <property type="component" value="Unassembled WGS sequence"/>
</dbReference>